<protein>
    <recommendedName>
        <fullName evidence="3">Tetratricopeptide repeat protein</fullName>
    </recommendedName>
</protein>
<sequence>MEPETRASAGRRGRIGRSPDPSRTCPPQDTRRKHNTTVAEHSGPIAAAVLEAELSYREGRLEASWAALADAVARYDAMPYDEPAGYLMPPRQTYAALLAEQGRLERAARLYEEDLGTFPKNVWSLAGLRLCLAGEAHAPRLREVEAALAAAEAAADVEVRASCACALESWGSGRRPAPE</sequence>
<dbReference type="AlphaFoldDB" id="A0A7S3RVE4"/>
<evidence type="ECO:0000256" key="1">
    <source>
        <dbReference type="SAM" id="MobiDB-lite"/>
    </source>
</evidence>
<reference evidence="2" key="1">
    <citation type="submission" date="2021-01" db="EMBL/GenBank/DDBJ databases">
        <authorList>
            <person name="Corre E."/>
            <person name="Pelletier E."/>
            <person name="Niang G."/>
            <person name="Scheremetjew M."/>
            <person name="Finn R."/>
            <person name="Kale V."/>
            <person name="Holt S."/>
            <person name="Cochrane G."/>
            <person name="Meng A."/>
            <person name="Brown T."/>
            <person name="Cohen L."/>
        </authorList>
    </citation>
    <scope>NUCLEOTIDE SEQUENCE</scope>
    <source>
        <strain evidence="2">379</strain>
    </source>
</reference>
<gene>
    <name evidence="2" type="ORF">EHUX00137_LOCUS8789</name>
</gene>
<evidence type="ECO:0000313" key="2">
    <source>
        <dbReference type="EMBL" id="CAE0536142.1"/>
    </source>
</evidence>
<evidence type="ECO:0008006" key="3">
    <source>
        <dbReference type="Google" id="ProtNLM"/>
    </source>
</evidence>
<dbReference type="PANTHER" id="PTHR45588">
    <property type="entry name" value="TPR DOMAIN-CONTAINING PROTEIN"/>
    <property type="match status" value="1"/>
</dbReference>
<dbReference type="PANTHER" id="PTHR45588:SF1">
    <property type="entry name" value="WW DOMAIN-CONTAINING PROTEIN"/>
    <property type="match status" value="1"/>
</dbReference>
<feature type="region of interest" description="Disordered" evidence="1">
    <location>
        <begin position="1"/>
        <end position="40"/>
    </location>
</feature>
<dbReference type="EMBL" id="HBIR01012069">
    <property type="protein sequence ID" value="CAE0536142.1"/>
    <property type="molecule type" value="Transcribed_RNA"/>
</dbReference>
<accession>A0A7S3RVE4</accession>
<proteinExistence type="predicted"/>
<name>A0A7S3RVE4_EMIHU</name>
<organism evidence="2">
    <name type="scientific">Emiliania huxleyi</name>
    <name type="common">Coccolithophore</name>
    <name type="synonym">Pontosphaera huxleyi</name>
    <dbReference type="NCBI Taxonomy" id="2903"/>
    <lineage>
        <taxon>Eukaryota</taxon>
        <taxon>Haptista</taxon>
        <taxon>Haptophyta</taxon>
        <taxon>Prymnesiophyceae</taxon>
        <taxon>Isochrysidales</taxon>
        <taxon>Noelaerhabdaceae</taxon>
        <taxon>Emiliania</taxon>
    </lineage>
</organism>